<evidence type="ECO:0000256" key="6">
    <source>
        <dbReference type="ARBA" id="ARBA00023157"/>
    </source>
</evidence>
<dbReference type="InterPro" id="IPR057244">
    <property type="entry name" value="GAIN_B"/>
</dbReference>
<dbReference type="PROSITE" id="PS51257">
    <property type="entry name" value="PROKAR_LIPOPROTEIN"/>
    <property type="match status" value="1"/>
</dbReference>
<dbReference type="STRING" id="400682.A0A1X7VBZ7"/>
<feature type="domain" description="SMB" evidence="12">
    <location>
        <begin position="143"/>
        <end position="197"/>
    </location>
</feature>
<comment type="subcellular location">
    <subcellularLocation>
        <location evidence="1">Membrane</location>
        <topology evidence="1">Multi-pass membrane protein</topology>
    </subcellularLocation>
</comment>
<evidence type="ECO:0000259" key="11">
    <source>
        <dbReference type="PROSITE" id="PS50261"/>
    </source>
</evidence>
<evidence type="ECO:0000259" key="10">
    <source>
        <dbReference type="PROSITE" id="PS50221"/>
    </source>
</evidence>
<dbReference type="KEGG" id="aqu:105312024"/>
<dbReference type="PANTHER" id="PTHR12011:SF347">
    <property type="entry name" value="FI21270P1-RELATED"/>
    <property type="match status" value="1"/>
</dbReference>
<keyword evidence="14" id="KW-1185">Reference proteome</keyword>
<dbReference type="EnsemblMetazoa" id="XM_011404328.2">
    <property type="protein sequence ID" value="XP_011402630.2"/>
    <property type="gene ID" value="LOC105312024"/>
</dbReference>
<dbReference type="PANTHER" id="PTHR12011">
    <property type="entry name" value="ADHESION G-PROTEIN COUPLED RECEPTOR"/>
    <property type="match status" value="1"/>
</dbReference>
<dbReference type="Gene3D" id="2.60.220.50">
    <property type="match status" value="1"/>
</dbReference>
<dbReference type="PROSITE" id="PS50958">
    <property type="entry name" value="SMB_2"/>
    <property type="match status" value="2"/>
</dbReference>
<accession>A0A1X7VBZ7</accession>
<dbReference type="InterPro" id="IPR000832">
    <property type="entry name" value="GPCR_2_secretin-like"/>
</dbReference>
<dbReference type="GO" id="GO:0005886">
    <property type="term" value="C:plasma membrane"/>
    <property type="evidence" value="ECO:0007669"/>
    <property type="project" value="UniProtKB-SubCell"/>
</dbReference>
<feature type="transmembrane region" description="Helical" evidence="8">
    <location>
        <begin position="607"/>
        <end position="628"/>
    </location>
</feature>
<dbReference type="PROSITE" id="PS50221">
    <property type="entry name" value="GAIN_B"/>
    <property type="match status" value="1"/>
</dbReference>
<gene>
    <name evidence="13" type="primary">105312024</name>
</gene>
<dbReference type="Gene3D" id="1.20.1070.10">
    <property type="entry name" value="Rhodopsin 7-helix transmembrane proteins"/>
    <property type="match status" value="1"/>
</dbReference>
<dbReference type="CDD" id="cd15040">
    <property type="entry name" value="7tmB2_Adhesion"/>
    <property type="match status" value="1"/>
</dbReference>
<feature type="signal peptide" evidence="9">
    <location>
        <begin position="1"/>
        <end position="19"/>
    </location>
</feature>
<protein>
    <recommendedName>
        <fullName evidence="15">G-protein coupled receptors family 2 profile 2 domain-containing protein</fullName>
    </recommendedName>
</protein>
<feature type="transmembrane region" description="Helical" evidence="8">
    <location>
        <begin position="771"/>
        <end position="796"/>
    </location>
</feature>
<evidence type="ECO:0000256" key="9">
    <source>
        <dbReference type="SAM" id="SignalP"/>
    </source>
</evidence>
<evidence type="ECO:0000256" key="3">
    <source>
        <dbReference type="ARBA" id="ARBA00022692"/>
    </source>
</evidence>
<dbReference type="EnsemblMetazoa" id="Aqu2.1.37513_001">
    <property type="protein sequence ID" value="Aqu2.1.37513_001"/>
    <property type="gene ID" value="Aqu2.1.37513"/>
</dbReference>
<feature type="transmembrane region" description="Helical" evidence="8">
    <location>
        <begin position="648"/>
        <end position="675"/>
    </location>
</feature>
<dbReference type="eggNOG" id="KOG4193">
    <property type="taxonomic scope" value="Eukaryota"/>
</dbReference>
<dbReference type="PROSITE" id="PS50261">
    <property type="entry name" value="G_PROTEIN_RECEP_F2_4"/>
    <property type="match status" value="1"/>
</dbReference>
<proteinExistence type="inferred from homology"/>
<feature type="transmembrane region" description="Helical" evidence="8">
    <location>
        <begin position="682"/>
        <end position="704"/>
    </location>
</feature>
<dbReference type="OrthoDB" id="1100386at2759"/>
<dbReference type="InParanoid" id="A0A1X7VBZ7"/>
<dbReference type="AlphaFoldDB" id="A0A1X7VBZ7"/>
<dbReference type="Proteomes" id="UP000007879">
    <property type="component" value="Unassembled WGS sequence"/>
</dbReference>
<evidence type="ECO:0000256" key="4">
    <source>
        <dbReference type="ARBA" id="ARBA00022989"/>
    </source>
</evidence>
<feature type="chain" id="PRO_5012914377" description="G-protein coupled receptors family 2 profile 2 domain-containing protein" evidence="9">
    <location>
        <begin position="20"/>
        <end position="877"/>
    </location>
</feature>
<evidence type="ECO:0000256" key="2">
    <source>
        <dbReference type="ARBA" id="ARBA00007343"/>
    </source>
</evidence>
<keyword evidence="3 8" id="KW-0812">Transmembrane</keyword>
<evidence type="ECO:0000256" key="7">
    <source>
        <dbReference type="ARBA" id="ARBA00023180"/>
    </source>
</evidence>
<feature type="domain" description="G-protein coupled receptors family 2 profile 2" evidence="11">
    <location>
        <begin position="572"/>
        <end position="826"/>
    </location>
</feature>
<feature type="transmembrane region" description="Helical" evidence="8">
    <location>
        <begin position="574"/>
        <end position="595"/>
    </location>
</feature>
<dbReference type="Pfam" id="PF00002">
    <property type="entry name" value="7tm_2"/>
    <property type="match status" value="1"/>
</dbReference>
<keyword evidence="9" id="KW-0732">Signal</keyword>
<feature type="transmembrane region" description="Helical" evidence="8">
    <location>
        <begin position="802"/>
        <end position="824"/>
    </location>
</feature>
<evidence type="ECO:0000256" key="5">
    <source>
        <dbReference type="ARBA" id="ARBA00023136"/>
    </source>
</evidence>
<keyword evidence="6" id="KW-1015">Disulfide bond</keyword>
<dbReference type="InterPro" id="IPR000203">
    <property type="entry name" value="GPS"/>
</dbReference>
<feature type="domain" description="GAIN-B" evidence="10">
    <location>
        <begin position="407"/>
        <end position="561"/>
    </location>
</feature>
<feature type="transmembrane region" description="Helical" evidence="8">
    <location>
        <begin position="724"/>
        <end position="751"/>
    </location>
</feature>
<dbReference type="SMART" id="SM00303">
    <property type="entry name" value="GPS"/>
    <property type="match status" value="1"/>
</dbReference>
<evidence type="ECO:0000256" key="1">
    <source>
        <dbReference type="ARBA" id="ARBA00004141"/>
    </source>
</evidence>
<dbReference type="GO" id="GO:0007166">
    <property type="term" value="P:cell surface receptor signaling pathway"/>
    <property type="evidence" value="ECO:0007669"/>
    <property type="project" value="InterPro"/>
</dbReference>
<dbReference type="SUPFAM" id="SSF81321">
    <property type="entry name" value="Family A G protein-coupled receptor-like"/>
    <property type="match status" value="1"/>
</dbReference>
<dbReference type="PRINTS" id="PR00249">
    <property type="entry name" value="GPCRSECRETIN"/>
</dbReference>
<comment type="similarity">
    <text evidence="2">Belongs to the G-protein coupled receptor 2 family. Adhesion G-protein coupled receptor (ADGR) subfamily.</text>
</comment>
<reference evidence="13" key="2">
    <citation type="submission" date="2017-05" db="UniProtKB">
        <authorList>
            <consortium name="EnsemblMetazoa"/>
        </authorList>
    </citation>
    <scope>IDENTIFICATION</scope>
</reference>
<name>A0A1X7VBZ7_AMPQE</name>
<evidence type="ECO:0000313" key="13">
    <source>
        <dbReference type="EnsemblMetazoa" id="Aqu2.1.37513_001"/>
    </source>
</evidence>
<dbReference type="InterPro" id="IPR017981">
    <property type="entry name" value="GPCR_2-like_7TM"/>
</dbReference>
<dbReference type="InterPro" id="IPR001212">
    <property type="entry name" value="Somatomedin_B_dom"/>
</dbReference>
<keyword evidence="5 8" id="KW-0472">Membrane</keyword>
<evidence type="ECO:0008006" key="15">
    <source>
        <dbReference type="Google" id="ProtNLM"/>
    </source>
</evidence>
<evidence type="ECO:0000313" key="14">
    <source>
        <dbReference type="Proteomes" id="UP000007879"/>
    </source>
</evidence>
<evidence type="ECO:0000256" key="8">
    <source>
        <dbReference type="SAM" id="Phobius"/>
    </source>
</evidence>
<dbReference type="GO" id="GO:0004930">
    <property type="term" value="F:G protein-coupled receptor activity"/>
    <property type="evidence" value="ECO:0007669"/>
    <property type="project" value="InterPro"/>
</dbReference>
<feature type="domain" description="SMB" evidence="12">
    <location>
        <begin position="34"/>
        <end position="79"/>
    </location>
</feature>
<keyword evidence="7" id="KW-0325">Glycoprotein</keyword>
<organism evidence="13">
    <name type="scientific">Amphimedon queenslandica</name>
    <name type="common">Sponge</name>
    <dbReference type="NCBI Taxonomy" id="400682"/>
    <lineage>
        <taxon>Eukaryota</taxon>
        <taxon>Metazoa</taxon>
        <taxon>Porifera</taxon>
        <taxon>Demospongiae</taxon>
        <taxon>Heteroscleromorpha</taxon>
        <taxon>Haplosclerida</taxon>
        <taxon>Niphatidae</taxon>
        <taxon>Amphimedon</taxon>
    </lineage>
</organism>
<evidence type="ECO:0000259" key="12">
    <source>
        <dbReference type="PROSITE" id="PS50958"/>
    </source>
</evidence>
<dbReference type="FunFam" id="1.20.1070.10:FF:000058">
    <property type="entry name" value="Adhesion G protein-coupled receptor F5"/>
    <property type="match status" value="1"/>
</dbReference>
<keyword evidence="4 8" id="KW-1133">Transmembrane helix</keyword>
<reference evidence="14" key="1">
    <citation type="journal article" date="2010" name="Nature">
        <title>The Amphimedon queenslandica genome and the evolution of animal complexity.</title>
        <authorList>
            <person name="Srivastava M."/>
            <person name="Simakov O."/>
            <person name="Chapman J."/>
            <person name="Fahey B."/>
            <person name="Gauthier M.E."/>
            <person name="Mitros T."/>
            <person name="Richards G.S."/>
            <person name="Conaco C."/>
            <person name="Dacre M."/>
            <person name="Hellsten U."/>
            <person name="Larroux C."/>
            <person name="Putnam N.H."/>
            <person name="Stanke M."/>
            <person name="Adamska M."/>
            <person name="Darling A."/>
            <person name="Degnan S.M."/>
            <person name="Oakley T.H."/>
            <person name="Plachetzki D.C."/>
            <person name="Zhai Y."/>
            <person name="Adamski M."/>
            <person name="Calcino A."/>
            <person name="Cummins S.F."/>
            <person name="Goodstein D.M."/>
            <person name="Harris C."/>
            <person name="Jackson D.J."/>
            <person name="Leys S.P."/>
            <person name="Shu S."/>
            <person name="Woodcroft B.J."/>
            <person name="Vervoort M."/>
            <person name="Kosik K.S."/>
            <person name="Manning G."/>
            <person name="Degnan B.M."/>
            <person name="Rokhsar D.S."/>
        </authorList>
    </citation>
    <scope>NUCLEOTIDE SEQUENCE [LARGE SCALE GENOMIC DNA]</scope>
</reference>
<sequence length="877" mass="97704">MDFKVFLLCFVSLLVTSSCQNYCRDLASVQSTGEAQCCSGGSCCHDASDSGPACCCDEQCFQYKDCCLDIQKIGCDPPSGQSLPKFCDKYPDIFTCTAEGLTNGCCEENCTVSSPSGPCCSCDVDCYVRDNCCSDIQTIGCYCINSCKPYGFSGCCTDNLPDCHTNCDDYCFCDENCHYRGDCCSDIEEINCRSPLTAEPIYNCESERFQNILWPQTLINETAHVGCGTFIDRIGSFSRYCAGDKEWNNAVINTCRSKALEKSRNQLQGIFNGTLVLSIEDRNQLIDEAVQHSKTISSHSNDTQNFPLDIALMNDILYLTFRILFKEDNETSFESIQEDLLDIIDNLLNSNYSGTWSFLSSGNGEGDARLLIDNIEQYGEFSGQYLLGEDSLQTQLLNKTNIDMQFSFLTVNSEEYTVPLPLSDDISQSGSAVLELPKSDLFTDESKVVVVNSFIKNIGGFLLSSAGLSEEAGSNVVTAQVFTSQQQVQTGIILNFTTKALIKDVEPKCVFWNHTLGNWSSEGISTVSITRISTNPFQYNVVCSSSHTTPFVVLVDSQDSVTEIPPEENLALEIFSYIGITISSVCLFLGIIALLTLRKELIKSVQFFIHFNLSIALLIAYLIYLFFIDDKFFNVTQSKAGCAVVAVFLHYFFIASFSWMLCEGIMLFLLLVVVFSAISKRWYIFLLIGWGLPLIPVIVSVSVIHDSYGVQGRFCWLDPNKKGATWAFIGPMILCLLANIFFLGASVRALFHYHKRNFQDKKESEKSRSIFKSTIGGAVTLIPLLGVTWIIGLFSVNSKTTIFAWLFVFFASTQGFFIFVVNIARNPKIKDSVMACFCKKRAQRRKNQATNLIRTNSTRERKLSRLVTDSSFRSAAD</sequence>
<dbReference type="InterPro" id="IPR046338">
    <property type="entry name" value="GAIN_dom_sf"/>
</dbReference>